<dbReference type="InterPro" id="IPR020483">
    <property type="entry name" value="Uncharacterised_YgbA"/>
</dbReference>
<protein>
    <submittedName>
        <fullName evidence="1">Nitrous oxide-stimulated promoter family protein</fullName>
    </submittedName>
</protein>
<organism evidence="1 2">
    <name type="scientific">Clostridium chromiireducens</name>
    <dbReference type="NCBI Taxonomy" id="225345"/>
    <lineage>
        <taxon>Bacteria</taxon>
        <taxon>Bacillati</taxon>
        <taxon>Bacillota</taxon>
        <taxon>Clostridia</taxon>
        <taxon>Eubacteriales</taxon>
        <taxon>Clostridiaceae</taxon>
        <taxon>Clostridium</taxon>
    </lineage>
</organism>
<evidence type="ECO:0000313" key="1">
    <source>
        <dbReference type="EMBL" id="RII31810.1"/>
    </source>
</evidence>
<dbReference type="Proteomes" id="UP000265930">
    <property type="component" value="Unassembled WGS sequence"/>
</dbReference>
<dbReference type="AlphaFoldDB" id="A0A399IG78"/>
<dbReference type="RefSeq" id="WP_119368354.1">
    <property type="nucleotide sequence ID" value="NZ_QXDJ01000016.1"/>
</dbReference>
<gene>
    <name evidence="1" type="ORF">D2A34_26445</name>
</gene>
<dbReference type="EMBL" id="QXDJ01000016">
    <property type="protein sequence ID" value="RII31810.1"/>
    <property type="molecule type" value="Genomic_DNA"/>
</dbReference>
<comment type="caution">
    <text evidence="1">The sequence shown here is derived from an EMBL/GenBank/DDBJ whole genome shotgun (WGS) entry which is preliminary data.</text>
</comment>
<name>A0A399IG78_9CLOT</name>
<proteinExistence type="predicted"/>
<evidence type="ECO:0000313" key="2">
    <source>
        <dbReference type="Proteomes" id="UP000265930"/>
    </source>
</evidence>
<dbReference type="Pfam" id="PF11756">
    <property type="entry name" value="YgbA_NO"/>
    <property type="match status" value="1"/>
</dbReference>
<sequence>MTKFFDKVNDEKKTIKIMIKLYCNKKHCTNDNLCEECEELLKYAYERLDSCTYGINKSTCGKCKVHCYKPEMRKKIIKIMRFSGPRMTYIHPILAFKHLIKRYK</sequence>
<dbReference type="NCBIfam" id="NF007714">
    <property type="entry name" value="PRK10410.1-2"/>
    <property type="match status" value="1"/>
</dbReference>
<reference evidence="1 2" key="1">
    <citation type="submission" date="2018-08" db="EMBL/GenBank/DDBJ databases">
        <title>Genome of Clostridium chromiireducens C1, DSM12136.</title>
        <authorList>
            <person name="Xing M."/>
            <person name="Wei Y."/>
            <person name="Ang E.L."/>
            <person name="Zhao H."/>
            <person name="Zhang Y."/>
        </authorList>
    </citation>
    <scope>NUCLEOTIDE SEQUENCE [LARGE SCALE GENOMIC DNA]</scope>
    <source>
        <strain evidence="1 2">C1</strain>
    </source>
</reference>
<accession>A0A399IG78</accession>